<dbReference type="AlphaFoldDB" id="A0A3N4GS44"/>
<accession>A0A3N4GS44</accession>
<proteinExistence type="predicted"/>
<evidence type="ECO:0000313" key="1">
    <source>
        <dbReference type="EMBL" id="RPA65783.1"/>
    </source>
</evidence>
<keyword evidence="2" id="KW-1185">Reference proteome</keyword>
<name>A0A3N4GS44_9ACTN</name>
<sequence>MTNNIPADLARLDASLGPVMCECVCAECHGSRPATTVVVIHDCGNTPTRKAMLACESCERNLVRVMAQQIHAAALRGEMFACRGCGVRFHSIADYVLEVSPL</sequence>
<protein>
    <submittedName>
        <fullName evidence="1">Uncharacterized protein</fullName>
    </submittedName>
</protein>
<dbReference type="EMBL" id="RKMH01000002">
    <property type="protein sequence ID" value="RPA65783.1"/>
    <property type="molecule type" value="Genomic_DNA"/>
</dbReference>
<reference evidence="1 2" key="1">
    <citation type="submission" date="2018-11" db="EMBL/GenBank/DDBJ databases">
        <title>Draft genome sequence of Gordonia sp. RS15-1S isolated from rice stems.</title>
        <authorList>
            <person name="Muangham S."/>
        </authorList>
    </citation>
    <scope>NUCLEOTIDE SEQUENCE [LARGE SCALE GENOMIC DNA]</scope>
    <source>
        <strain evidence="1 2">RS15-1S</strain>
    </source>
</reference>
<evidence type="ECO:0000313" key="2">
    <source>
        <dbReference type="Proteomes" id="UP000267536"/>
    </source>
</evidence>
<comment type="caution">
    <text evidence="1">The sequence shown here is derived from an EMBL/GenBank/DDBJ whole genome shotgun (WGS) entry which is preliminary data.</text>
</comment>
<dbReference type="RefSeq" id="WP_123925583.1">
    <property type="nucleotide sequence ID" value="NZ_JBPSDP010000012.1"/>
</dbReference>
<gene>
    <name evidence="1" type="ORF">EF294_03335</name>
</gene>
<organism evidence="1 2">
    <name type="scientific">Gordonia oryzae</name>
    <dbReference type="NCBI Taxonomy" id="2487349"/>
    <lineage>
        <taxon>Bacteria</taxon>
        <taxon>Bacillati</taxon>
        <taxon>Actinomycetota</taxon>
        <taxon>Actinomycetes</taxon>
        <taxon>Mycobacteriales</taxon>
        <taxon>Gordoniaceae</taxon>
        <taxon>Gordonia</taxon>
    </lineage>
</organism>
<dbReference type="Proteomes" id="UP000267536">
    <property type="component" value="Unassembled WGS sequence"/>
</dbReference>